<dbReference type="AlphaFoldDB" id="A0A9P7VAX0"/>
<gene>
    <name evidence="2" type="ORF">KQ657_004646</name>
</gene>
<dbReference type="PANTHER" id="PTHR48081">
    <property type="entry name" value="AB HYDROLASE SUPERFAMILY PROTEIN C4A8.06C"/>
    <property type="match status" value="1"/>
</dbReference>
<evidence type="ECO:0000256" key="1">
    <source>
        <dbReference type="ARBA" id="ARBA00022801"/>
    </source>
</evidence>
<dbReference type="OrthoDB" id="2152029at2759"/>
<keyword evidence="1" id="KW-0378">Hydrolase</keyword>
<accession>A0A9P7VAX0</accession>
<evidence type="ECO:0000313" key="2">
    <source>
        <dbReference type="EMBL" id="KAG7194433.1"/>
    </source>
</evidence>
<keyword evidence="3" id="KW-1185">Reference proteome</keyword>
<dbReference type="PANTHER" id="PTHR48081:SF31">
    <property type="entry name" value="STERYL ACETYL HYDROLASE MUG81-RELATED"/>
    <property type="match status" value="1"/>
</dbReference>
<dbReference type="EMBL" id="JAHMUF010000007">
    <property type="protein sequence ID" value="KAG7194433.1"/>
    <property type="molecule type" value="Genomic_DNA"/>
</dbReference>
<dbReference type="GeneID" id="66118020"/>
<name>A0A9P7VAX0_9ASCO</name>
<organism evidence="2 3">
    <name type="scientific">Scheffersomyces spartinae</name>
    <dbReference type="NCBI Taxonomy" id="45513"/>
    <lineage>
        <taxon>Eukaryota</taxon>
        <taxon>Fungi</taxon>
        <taxon>Dikarya</taxon>
        <taxon>Ascomycota</taxon>
        <taxon>Saccharomycotina</taxon>
        <taxon>Pichiomycetes</taxon>
        <taxon>Debaryomycetaceae</taxon>
        <taxon>Scheffersomyces</taxon>
    </lineage>
</organism>
<protein>
    <submittedName>
        <fullName evidence="2">Uncharacterized protein</fullName>
    </submittedName>
</protein>
<sequence>MMRKVMPAMYKDVVNDMPNYGEQFDERSMWLAKQETKTPKSSVIVYLHGGGYFLQTQPMQLAMICTLYKLVNKATRSNLNILFLDYKLVSEGEYPLPYQVVELYKTYVNLVNAGYEDIQLLGDSAGGNIAICFTQYLYMLYNKLPDSNINTTLEISKQIYPSELILVSPWVKLLPEIADIYTPGKSWHDNEKYDIITHNLGESIKHIVKTAKLDHLLVSPGNAKAEVEDWLRIPLFSDPKLRLFVLFGEDESFRDDIIDWCENALGVPSETFAAKNRQYSYTKFDKSKSKCQVEIHMEPYGIHDSLFFFEDDAAIALRQKKPLDINKYYGLTRVVDFVNRHFE</sequence>
<dbReference type="GO" id="GO:0016787">
    <property type="term" value="F:hydrolase activity"/>
    <property type="evidence" value="ECO:0007669"/>
    <property type="project" value="UniProtKB-KW"/>
</dbReference>
<dbReference type="InterPro" id="IPR019436">
    <property type="entry name" value="Say1-like"/>
</dbReference>
<dbReference type="SUPFAM" id="SSF53474">
    <property type="entry name" value="alpha/beta-Hydrolases"/>
    <property type="match status" value="1"/>
</dbReference>
<comment type="caution">
    <text evidence="2">The sequence shown here is derived from an EMBL/GenBank/DDBJ whole genome shotgun (WGS) entry which is preliminary data.</text>
</comment>
<dbReference type="Gene3D" id="3.40.50.1820">
    <property type="entry name" value="alpha/beta hydrolase"/>
    <property type="match status" value="1"/>
</dbReference>
<dbReference type="RefSeq" id="XP_043049980.1">
    <property type="nucleotide sequence ID" value="XM_043195314.1"/>
</dbReference>
<dbReference type="InterPro" id="IPR050300">
    <property type="entry name" value="GDXG_lipolytic_enzyme"/>
</dbReference>
<proteinExistence type="predicted"/>
<dbReference type="InterPro" id="IPR029058">
    <property type="entry name" value="AB_hydrolase_fold"/>
</dbReference>
<evidence type="ECO:0000313" key="3">
    <source>
        <dbReference type="Proteomes" id="UP000790833"/>
    </source>
</evidence>
<dbReference type="Proteomes" id="UP000790833">
    <property type="component" value="Unassembled WGS sequence"/>
</dbReference>
<reference evidence="2" key="1">
    <citation type="submission" date="2021-03" db="EMBL/GenBank/DDBJ databases">
        <authorList>
            <person name="Palmer J.M."/>
        </authorList>
    </citation>
    <scope>NUCLEOTIDE SEQUENCE</scope>
    <source>
        <strain evidence="2">ARV_011</strain>
    </source>
</reference>
<dbReference type="Pfam" id="PF10340">
    <property type="entry name" value="Say1_Mug180"/>
    <property type="match status" value="1"/>
</dbReference>